<gene>
    <name evidence="2" type="ORF">SSGG_00118</name>
</gene>
<protein>
    <submittedName>
        <fullName evidence="2">Predicted protein</fullName>
    </submittedName>
</protein>
<feature type="region of interest" description="Disordered" evidence="1">
    <location>
        <begin position="79"/>
        <end position="102"/>
    </location>
</feature>
<dbReference type="AlphaFoldDB" id="D6AFP2"/>
<evidence type="ECO:0000256" key="1">
    <source>
        <dbReference type="SAM" id="MobiDB-lite"/>
    </source>
</evidence>
<reference evidence="3" key="2">
    <citation type="submission" date="2008-12" db="EMBL/GenBank/DDBJ databases">
        <title>Annotation of Streptomyces roseosporus strain NRRL 15998.</title>
        <authorList>
            <consortium name="The Broad Institute Genome Sequencing Platform"/>
            <consortium name="Broad Institute Microbial Sequencing Center"/>
            <person name="Fischbach M."/>
            <person name="Ward D."/>
            <person name="Young S."/>
            <person name="Kodira C.D."/>
            <person name="Zeng Q."/>
            <person name="Koehrsen M."/>
            <person name="Godfrey P."/>
            <person name="Alvarado L."/>
            <person name="Berlin A.M."/>
            <person name="Borenstein D."/>
            <person name="Chen Z."/>
            <person name="Engels R."/>
            <person name="Freedman E."/>
            <person name="Gellesch M."/>
            <person name="Goldberg J."/>
            <person name="Griggs A."/>
            <person name="Gujja S."/>
            <person name="Heiman D.I."/>
            <person name="Hepburn T.A."/>
            <person name="Howarth C."/>
            <person name="Jen D."/>
            <person name="Larson L."/>
            <person name="Lewis B."/>
            <person name="Mehta T."/>
            <person name="Park D."/>
            <person name="Pearson M."/>
            <person name="Roberts A."/>
            <person name="Saif S."/>
            <person name="Shea T.D."/>
            <person name="Shenoy N."/>
            <person name="Sisk P."/>
            <person name="Stolte C."/>
            <person name="Sykes S.N."/>
            <person name="Walk T."/>
            <person name="White J."/>
            <person name="Yandava C."/>
            <person name="Straight P."/>
            <person name="Clardy J."/>
            <person name="Hung D."/>
            <person name="Kolter R."/>
            <person name="Mekalanos J."/>
            <person name="Walker S."/>
            <person name="Walsh C.T."/>
            <person name="Wieland B.L.C."/>
            <person name="Ilzarbe M."/>
            <person name="Galagan J."/>
            <person name="Nusbaum C."/>
            <person name="Birren B."/>
        </authorList>
    </citation>
    <scope>NUCLEOTIDE SEQUENCE [LARGE SCALE GENOMIC DNA]</scope>
    <source>
        <strain evidence="3">NRRL 15998</strain>
    </source>
</reference>
<dbReference type="EMBL" id="DS999644">
    <property type="protein sequence ID" value="EFE72753.2"/>
    <property type="molecule type" value="Genomic_DNA"/>
</dbReference>
<name>D6AFP2_STRFL</name>
<evidence type="ECO:0000313" key="2">
    <source>
        <dbReference type="EMBL" id="EFE72753.2"/>
    </source>
</evidence>
<accession>D6AFP2</accession>
<evidence type="ECO:0000313" key="3">
    <source>
        <dbReference type="Proteomes" id="UP000003986"/>
    </source>
</evidence>
<organism evidence="2 3">
    <name type="scientific">Streptomyces filamentosus NRRL 15998</name>
    <dbReference type="NCBI Taxonomy" id="457431"/>
    <lineage>
        <taxon>Bacteria</taxon>
        <taxon>Bacillati</taxon>
        <taxon>Actinomycetota</taxon>
        <taxon>Actinomycetes</taxon>
        <taxon>Kitasatosporales</taxon>
        <taxon>Streptomycetaceae</taxon>
        <taxon>Streptomyces</taxon>
    </lineage>
</organism>
<reference evidence="3" key="1">
    <citation type="submission" date="2008-10" db="EMBL/GenBank/DDBJ databases">
        <authorList>
            <person name="Molnar K."/>
        </authorList>
    </citation>
    <scope>NUCLEOTIDE SEQUENCE [LARGE SCALE GENOMIC DNA]</scope>
    <source>
        <strain evidence="3">NRRL 15998</strain>
    </source>
</reference>
<proteinExistence type="predicted"/>
<sequence length="102" mass="10154">MVGPELRIALRDGTDPGLQGLLRFLAGAHVLVDAHGASTLSPANTAGRWTWWGVTGPSGRVCPGFPGCQSAPGPLPVGFGTAPELRAGSPAHTLTGSGPGCG</sequence>
<dbReference type="Proteomes" id="UP000003986">
    <property type="component" value="Unassembled WGS sequence"/>
</dbReference>